<gene>
    <name evidence="2" type="ORF">LOC68_12080</name>
</gene>
<dbReference type="AlphaFoldDB" id="A0A9X1MNH9"/>
<feature type="transmembrane region" description="Helical" evidence="1">
    <location>
        <begin position="30"/>
        <end position="50"/>
    </location>
</feature>
<keyword evidence="1" id="KW-1133">Transmembrane helix</keyword>
<feature type="transmembrane region" description="Helical" evidence="1">
    <location>
        <begin position="217"/>
        <end position="241"/>
    </location>
</feature>
<proteinExistence type="predicted"/>
<dbReference type="EMBL" id="JAJKFT010000010">
    <property type="protein sequence ID" value="MCC9629137.1"/>
    <property type="molecule type" value="Genomic_DNA"/>
</dbReference>
<feature type="transmembrane region" description="Helical" evidence="1">
    <location>
        <begin position="253"/>
        <end position="274"/>
    </location>
</feature>
<feature type="transmembrane region" description="Helical" evidence="1">
    <location>
        <begin position="86"/>
        <end position="106"/>
    </location>
</feature>
<reference evidence="2" key="1">
    <citation type="submission" date="2021-11" db="EMBL/GenBank/DDBJ databases">
        <title>Genome sequence.</title>
        <authorList>
            <person name="Sun Q."/>
        </authorList>
    </citation>
    <scope>NUCLEOTIDE SEQUENCE</scope>
    <source>
        <strain evidence="2">JC732</strain>
    </source>
</reference>
<comment type="caution">
    <text evidence="2">The sequence shown here is derived from an EMBL/GenBank/DDBJ whole genome shotgun (WGS) entry which is preliminary data.</text>
</comment>
<accession>A0A9X1MNH9</accession>
<evidence type="ECO:0000313" key="2">
    <source>
        <dbReference type="EMBL" id="MCC9629137.1"/>
    </source>
</evidence>
<feature type="transmembrane region" description="Helical" evidence="1">
    <location>
        <begin position="118"/>
        <end position="139"/>
    </location>
</feature>
<feature type="transmembrane region" description="Helical" evidence="1">
    <location>
        <begin position="56"/>
        <end position="79"/>
    </location>
</feature>
<sequence length="296" mass="32333">MSGQIEANESAEVDQRTPAPYAAHVASWRFLLSIVVMAAIWGLLFLIAWFGQPGMIIAILMIYAGSFAAISLLGTLVSLPLLSLTIRLPVSLAMLLVTSVITLYFWDSYDSSEFHLWLLLIALQYTVVAVLSAVVTQLFDLRAPKSRHFSLLTLILIVTAVCVGMGVVRAIASALDVGWDDWADSRVSSFFTVALMNATAAIGPIQAFVPQRTGYRVLLLVIGLPQAILYTLGILWLHSMLFPDERVMSHYEAAFFVGVQEVSIALSLLPILLAPGKPIPQQKSPPQVVDVLQQEP</sequence>
<evidence type="ECO:0000256" key="1">
    <source>
        <dbReference type="SAM" id="Phobius"/>
    </source>
</evidence>
<keyword evidence="3" id="KW-1185">Reference proteome</keyword>
<keyword evidence="1" id="KW-0812">Transmembrane</keyword>
<protein>
    <submittedName>
        <fullName evidence="2">Uncharacterized protein</fullName>
    </submittedName>
</protein>
<name>A0A9X1MNH9_9BACT</name>
<dbReference type="Proteomes" id="UP001139103">
    <property type="component" value="Unassembled WGS sequence"/>
</dbReference>
<dbReference type="RefSeq" id="WP_230218855.1">
    <property type="nucleotide sequence ID" value="NZ_JAJKFT010000010.1"/>
</dbReference>
<feature type="transmembrane region" description="Helical" evidence="1">
    <location>
        <begin position="187"/>
        <end position="205"/>
    </location>
</feature>
<evidence type="ECO:0000313" key="3">
    <source>
        <dbReference type="Proteomes" id="UP001139103"/>
    </source>
</evidence>
<keyword evidence="1" id="KW-0472">Membrane</keyword>
<feature type="transmembrane region" description="Helical" evidence="1">
    <location>
        <begin position="151"/>
        <end position="175"/>
    </location>
</feature>
<organism evidence="2 3">
    <name type="scientific">Blastopirellula sediminis</name>
    <dbReference type="NCBI Taxonomy" id="2894196"/>
    <lineage>
        <taxon>Bacteria</taxon>
        <taxon>Pseudomonadati</taxon>
        <taxon>Planctomycetota</taxon>
        <taxon>Planctomycetia</taxon>
        <taxon>Pirellulales</taxon>
        <taxon>Pirellulaceae</taxon>
        <taxon>Blastopirellula</taxon>
    </lineage>
</organism>